<name>A0AA86PRH2_9EUKA</name>
<dbReference type="EMBL" id="CATOUU010000715">
    <property type="protein sequence ID" value="CAI9943386.1"/>
    <property type="molecule type" value="Genomic_DNA"/>
</dbReference>
<evidence type="ECO:0000313" key="3">
    <source>
        <dbReference type="Proteomes" id="UP001642409"/>
    </source>
</evidence>
<comment type="caution">
    <text evidence="1">The sequence shown here is derived from an EMBL/GenBank/DDBJ whole genome shotgun (WGS) entry which is preliminary data.</text>
</comment>
<reference evidence="2 3" key="2">
    <citation type="submission" date="2024-07" db="EMBL/GenBank/DDBJ databases">
        <authorList>
            <person name="Akdeniz Z."/>
        </authorList>
    </citation>
    <scope>NUCLEOTIDE SEQUENCE [LARGE SCALE GENOMIC DNA]</scope>
</reference>
<protein>
    <submittedName>
        <fullName evidence="1">Uncharacterized protein</fullName>
    </submittedName>
</protein>
<dbReference type="EMBL" id="CAXDID020000349">
    <property type="protein sequence ID" value="CAL6080820.1"/>
    <property type="molecule type" value="Genomic_DNA"/>
</dbReference>
<dbReference type="AlphaFoldDB" id="A0AA86PRH2"/>
<accession>A0AA86PRH2</accession>
<dbReference type="SUPFAM" id="SSF48371">
    <property type="entry name" value="ARM repeat"/>
    <property type="match status" value="1"/>
</dbReference>
<organism evidence="1">
    <name type="scientific">Hexamita inflata</name>
    <dbReference type="NCBI Taxonomy" id="28002"/>
    <lineage>
        <taxon>Eukaryota</taxon>
        <taxon>Metamonada</taxon>
        <taxon>Diplomonadida</taxon>
        <taxon>Hexamitidae</taxon>
        <taxon>Hexamitinae</taxon>
        <taxon>Hexamita</taxon>
    </lineage>
</organism>
<evidence type="ECO:0000313" key="1">
    <source>
        <dbReference type="EMBL" id="CAI9943386.1"/>
    </source>
</evidence>
<keyword evidence="3" id="KW-1185">Reference proteome</keyword>
<gene>
    <name evidence="1" type="ORF">HINF_LOCUS31031</name>
    <name evidence="2" type="ORF">HINF_LOCUS60046</name>
</gene>
<proteinExistence type="predicted"/>
<dbReference type="InterPro" id="IPR016024">
    <property type="entry name" value="ARM-type_fold"/>
</dbReference>
<reference evidence="1" key="1">
    <citation type="submission" date="2023-06" db="EMBL/GenBank/DDBJ databases">
        <authorList>
            <person name="Kurt Z."/>
        </authorList>
    </citation>
    <scope>NUCLEOTIDE SEQUENCE</scope>
</reference>
<evidence type="ECO:0000313" key="2">
    <source>
        <dbReference type="EMBL" id="CAL6080820.1"/>
    </source>
</evidence>
<sequence>MTLVNDIIHYIHNVIQNVYSPQQELEILQRFSEQSTFENTIYEIINQKNFTIPVLILINNCKLFAPSQVNLDTLLNLCLTREFSKLATKIIGNILKYNTDDAYDSYISEFIKHNHDSQHLLTFLANLSHSCLLPVQILEVVTQLIEQSDFNMKVVFLKALNNSDLSDHFMDEVISTFMQSIEQLSGDDIDGVLQYLSLTIDTYTGLVKEYRFTNLMQIVLAFSSELRFGYFFYSVLTNPLTTAFLGRYESNIHILVETFIQLCSNTQSEQTEFVQTVLKSLFENSFQLQKLFKQQLINALQNENQNLFQTAVCCFSGFDLGFDTDLLTFIFNFLLQQLELNRSPEFILTFLKKQTEFLGEDVYFQLIGQKCYYYYLNGTISQQLLGIQILKNMAVSQARNAVDMPQIVIDIVKLTFQHLLEPNMFPLRMEVFDLLSITAECYQCPIEFVELGTDVCQYLCNNEFVLEIKERLVQPLTTSMNKYDFHAQEIFCEQFQHIVNIIVFLLKQEFQNMKLLNFSLGLIQELFPQLLSCAQTSLQQQQVENPDFPDLGFLNELIMVLCLTLKYAQNPDLINQPLLDLIFTTSQIRSTCSISSFNIIANFTSYFDFAPENVSKLLLMCSDNPVSTSARLNCAKKWAQKINLVLHLQNQTELGRNILQMTQFGLEHCRASEEEQLESSEMVVSVEFEGFVQMFVDQTGFIFFRLIQSEEGIWIKALRLLQILLSKGIVSEEIKVNVRQCFDDYQEGRQISQELVEMAKTVLM</sequence>
<dbReference type="Proteomes" id="UP001642409">
    <property type="component" value="Unassembled WGS sequence"/>
</dbReference>